<accession>A0A392W9P3</accession>
<comment type="caution">
    <text evidence="1">The sequence shown here is derived from an EMBL/GenBank/DDBJ whole genome shotgun (WGS) entry which is preliminary data.</text>
</comment>
<name>A0A392W9P3_9FABA</name>
<dbReference type="EMBL" id="LXQA011415345">
    <property type="protein sequence ID" value="MCI96462.1"/>
    <property type="molecule type" value="Genomic_DNA"/>
</dbReference>
<dbReference type="Proteomes" id="UP000265520">
    <property type="component" value="Unassembled WGS sequence"/>
</dbReference>
<protein>
    <submittedName>
        <fullName evidence="1">Uncharacterized protein</fullName>
    </submittedName>
</protein>
<evidence type="ECO:0000313" key="2">
    <source>
        <dbReference type="Proteomes" id="UP000265520"/>
    </source>
</evidence>
<evidence type="ECO:0000313" key="1">
    <source>
        <dbReference type="EMBL" id="MCI96462.1"/>
    </source>
</evidence>
<proteinExistence type="predicted"/>
<keyword evidence="2" id="KW-1185">Reference proteome</keyword>
<organism evidence="1 2">
    <name type="scientific">Trifolium medium</name>
    <dbReference type="NCBI Taxonomy" id="97028"/>
    <lineage>
        <taxon>Eukaryota</taxon>
        <taxon>Viridiplantae</taxon>
        <taxon>Streptophyta</taxon>
        <taxon>Embryophyta</taxon>
        <taxon>Tracheophyta</taxon>
        <taxon>Spermatophyta</taxon>
        <taxon>Magnoliopsida</taxon>
        <taxon>eudicotyledons</taxon>
        <taxon>Gunneridae</taxon>
        <taxon>Pentapetalae</taxon>
        <taxon>rosids</taxon>
        <taxon>fabids</taxon>
        <taxon>Fabales</taxon>
        <taxon>Fabaceae</taxon>
        <taxon>Papilionoideae</taxon>
        <taxon>50 kb inversion clade</taxon>
        <taxon>NPAAA clade</taxon>
        <taxon>Hologalegina</taxon>
        <taxon>IRL clade</taxon>
        <taxon>Trifolieae</taxon>
        <taxon>Trifolium</taxon>
    </lineage>
</organism>
<dbReference type="AlphaFoldDB" id="A0A392W9P3"/>
<sequence length="65" mass="7495">LSWHDGPVSYHDRVKLLKKLTVGNSSSWHYVPVSYHDAAPDFEKMAVTHRTTMDLIVARWPADFL</sequence>
<reference evidence="1 2" key="1">
    <citation type="journal article" date="2018" name="Front. Plant Sci.">
        <title>Red Clover (Trifolium pratense) and Zigzag Clover (T. medium) - A Picture of Genomic Similarities and Differences.</title>
        <authorList>
            <person name="Dluhosova J."/>
            <person name="Istvanek J."/>
            <person name="Nedelnik J."/>
            <person name="Repkova J."/>
        </authorList>
    </citation>
    <scope>NUCLEOTIDE SEQUENCE [LARGE SCALE GENOMIC DNA]</scope>
    <source>
        <strain evidence="2">cv. 10/8</strain>
        <tissue evidence="1">Leaf</tissue>
    </source>
</reference>
<feature type="non-terminal residue" evidence="1">
    <location>
        <position position="1"/>
    </location>
</feature>